<reference evidence="1 2" key="1">
    <citation type="submission" date="2024-01" db="EMBL/GenBank/DDBJ databases">
        <title>A telomere-to-telomere, gap-free genome of sweet tea (Lithocarpus litseifolius).</title>
        <authorList>
            <person name="Zhou J."/>
        </authorList>
    </citation>
    <scope>NUCLEOTIDE SEQUENCE [LARGE SCALE GENOMIC DNA]</scope>
    <source>
        <strain evidence="1">Zhou-2022a</strain>
        <tissue evidence="1">Leaf</tissue>
    </source>
</reference>
<name>A0AAW2CTV2_9ROSI</name>
<organism evidence="1 2">
    <name type="scientific">Lithocarpus litseifolius</name>
    <dbReference type="NCBI Taxonomy" id="425828"/>
    <lineage>
        <taxon>Eukaryota</taxon>
        <taxon>Viridiplantae</taxon>
        <taxon>Streptophyta</taxon>
        <taxon>Embryophyta</taxon>
        <taxon>Tracheophyta</taxon>
        <taxon>Spermatophyta</taxon>
        <taxon>Magnoliopsida</taxon>
        <taxon>eudicotyledons</taxon>
        <taxon>Gunneridae</taxon>
        <taxon>Pentapetalae</taxon>
        <taxon>rosids</taxon>
        <taxon>fabids</taxon>
        <taxon>Fagales</taxon>
        <taxon>Fagaceae</taxon>
        <taxon>Lithocarpus</taxon>
    </lineage>
</organism>
<evidence type="ECO:0000313" key="1">
    <source>
        <dbReference type="EMBL" id="KAL0000605.1"/>
    </source>
</evidence>
<comment type="caution">
    <text evidence="1">The sequence shown here is derived from an EMBL/GenBank/DDBJ whole genome shotgun (WGS) entry which is preliminary data.</text>
</comment>
<protein>
    <submittedName>
        <fullName evidence="1">Uncharacterized protein</fullName>
    </submittedName>
</protein>
<evidence type="ECO:0000313" key="2">
    <source>
        <dbReference type="Proteomes" id="UP001459277"/>
    </source>
</evidence>
<dbReference type="AlphaFoldDB" id="A0AAW2CTV2"/>
<gene>
    <name evidence="1" type="ORF">SO802_014386</name>
</gene>
<dbReference type="Proteomes" id="UP001459277">
    <property type="component" value="Unassembled WGS sequence"/>
</dbReference>
<keyword evidence="2" id="KW-1185">Reference proteome</keyword>
<dbReference type="EMBL" id="JAZDWU010000005">
    <property type="protein sequence ID" value="KAL0000605.1"/>
    <property type="molecule type" value="Genomic_DNA"/>
</dbReference>
<accession>A0AAW2CTV2</accession>
<sequence length="209" mass="23477">MVKGKSKDGSNDARTDWKEPVEVKAFCDFCAVQVLEGQRSGGFLKNERVDAVIKELGEMGKVECPKARTFKKRGPSLSRAGPAVNKGKGFASGVHLFRPIGKKPRRKHSFVQEMSDSLKSILDDIVESRSISTRTPCASKAIAELKSIMDMVLTLPGVQSGDRLHMFSSRFFMEKEQGRSMFAALVDDKDVQLKWLEMQYQRNPEFHFS</sequence>
<proteinExistence type="predicted"/>